<proteinExistence type="predicted"/>
<dbReference type="RefSeq" id="XP_066657130.1">
    <property type="nucleotide sequence ID" value="XM_066799822.1"/>
</dbReference>
<evidence type="ECO:0000313" key="2">
    <source>
        <dbReference type="EMBL" id="KAK7539859.1"/>
    </source>
</evidence>
<comment type="caution">
    <text evidence="2">The sequence shown here is derived from an EMBL/GenBank/DDBJ whole genome shotgun (WGS) entry which is preliminary data.</text>
</comment>
<gene>
    <name evidence="2" type="ORF">J3D65DRAFT_620061</name>
</gene>
<sequence>MEPVVVVLLLAVCWRCGAAAALTKICQVTAAAQRDARQVAPVETGAAARRRLVEELFRTCQRWQSRVGGRASVSDAHCRLWADGRSALIPGIGGEM</sequence>
<name>A0ABR1LXF0_9PEZI</name>
<feature type="chain" id="PRO_5045200890" description="Secreted protein" evidence="1">
    <location>
        <begin position="20"/>
        <end position="96"/>
    </location>
</feature>
<evidence type="ECO:0000313" key="3">
    <source>
        <dbReference type="Proteomes" id="UP001360953"/>
    </source>
</evidence>
<evidence type="ECO:0008006" key="4">
    <source>
        <dbReference type="Google" id="ProtNLM"/>
    </source>
</evidence>
<feature type="signal peptide" evidence="1">
    <location>
        <begin position="1"/>
        <end position="19"/>
    </location>
</feature>
<accession>A0ABR1LXF0</accession>
<dbReference type="Proteomes" id="UP001360953">
    <property type="component" value="Unassembled WGS sequence"/>
</dbReference>
<reference evidence="2 3" key="1">
    <citation type="submission" date="2024-04" db="EMBL/GenBank/DDBJ databases">
        <title>Phyllosticta paracitricarpa is synonymous to the EU quarantine fungus P. citricarpa based on phylogenomic analyses.</title>
        <authorList>
            <consortium name="Lawrence Berkeley National Laboratory"/>
            <person name="Van ingen-buijs V.A."/>
            <person name="Van westerhoven A.C."/>
            <person name="Haridas S."/>
            <person name="Skiadas P."/>
            <person name="Martin F."/>
            <person name="Groenewald J.Z."/>
            <person name="Crous P.W."/>
            <person name="Seidl M.F."/>
        </authorList>
    </citation>
    <scope>NUCLEOTIDE SEQUENCE [LARGE SCALE GENOMIC DNA]</scope>
    <source>
        <strain evidence="2 3">CPC 17464</strain>
    </source>
</reference>
<protein>
    <recommendedName>
        <fullName evidence="4">Secreted protein</fullName>
    </recommendedName>
</protein>
<organism evidence="2 3">
    <name type="scientific">Phyllosticta citribraziliensis</name>
    <dbReference type="NCBI Taxonomy" id="989973"/>
    <lineage>
        <taxon>Eukaryota</taxon>
        <taxon>Fungi</taxon>
        <taxon>Dikarya</taxon>
        <taxon>Ascomycota</taxon>
        <taxon>Pezizomycotina</taxon>
        <taxon>Dothideomycetes</taxon>
        <taxon>Dothideomycetes incertae sedis</taxon>
        <taxon>Botryosphaeriales</taxon>
        <taxon>Phyllostictaceae</taxon>
        <taxon>Phyllosticta</taxon>
    </lineage>
</organism>
<dbReference type="GeneID" id="92032728"/>
<dbReference type="EMBL" id="JBBPEH010000004">
    <property type="protein sequence ID" value="KAK7539859.1"/>
    <property type="molecule type" value="Genomic_DNA"/>
</dbReference>
<evidence type="ECO:0000256" key="1">
    <source>
        <dbReference type="SAM" id="SignalP"/>
    </source>
</evidence>
<keyword evidence="1" id="KW-0732">Signal</keyword>
<keyword evidence="3" id="KW-1185">Reference proteome</keyword>